<accession>A0A7C1CVA4</accession>
<dbReference type="Gene3D" id="1.10.490.50">
    <property type="entry name" value="Antibiotic binding domain of TipA-like multidrug resistance regulators"/>
    <property type="match status" value="1"/>
</dbReference>
<name>A0A7C1CVA4_9BACT</name>
<evidence type="ECO:0000256" key="4">
    <source>
        <dbReference type="ARBA" id="ARBA00023163"/>
    </source>
</evidence>
<dbReference type="EMBL" id="DSBT01000375">
    <property type="protein sequence ID" value="HDP78912.1"/>
    <property type="molecule type" value="Genomic_DNA"/>
</dbReference>
<comment type="caution">
    <text evidence="7">The sequence shown here is derived from an EMBL/GenBank/DDBJ whole genome shotgun (WGS) entry which is preliminary data.</text>
</comment>
<keyword evidence="5" id="KW-0175">Coiled coil</keyword>
<dbReference type="PANTHER" id="PTHR30204:SF90">
    <property type="entry name" value="HTH-TYPE TRANSCRIPTIONAL ACTIVATOR MTA"/>
    <property type="match status" value="1"/>
</dbReference>
<keyword evidence="1" id="KW-0805">Transcription regulation</keyword>
<evidence type="ECO:0000259" key="6">
    <source>
        <dbReference type="PROSITE" id="PS50937"/>
    </source>
</evidence>
<dbReference type="AlphaFoldDB" id="A0A7C1CVA4"/>
<dbReference type="InterPro" id="IPR000551">
    <property type="entry name" value="MerR-type_HTH_dom"/>
</dbReference>
<keyword evidence="4" id="KW-0804">Transcription</keyword>
<feature type="domain" description="HTH merR-type" evidence="6">
    <location>
        <begin position="8"/>
        <end position="74"/>
    </location>
</feature>
<feature type="coiled-coil region" evidence="5">
    <location>
        <begin position="87"/>
        <end position="114"/>
    </location>
</feature>
<sequence length="254" mass="29848">MGGDFFNTKEVAELSGLSVRALHHYDEIGLLRPRRNAENGYREYSGGDLDRLQQILFFKQCGFSLDRIKKLLSNPRFDREKAFELQKKRLILEKERIESMLITLERTLKTMRGEDSMSQREKFKGFDFSCNPYEEESRQLWGDETVEKSNDFIASKSDRERKDMEKTLDELFRRLAEIKNEDPDSDLAQDAIDRMYRVFNESFGHYYSLESFAALGNMYVMDDRFRANIDSYGEGLAEFLSKAMQEYADRQSEG</sequence>
<evidence type="ECO:0000313" key="7">
    <source>
        <dbReference type="EMBL" id="HDP78912.1"/>
    </source>
</evidence>
<evidence type="ECO:0000256" key="5">
    <source>
        <dbReference type="SAM" id="Coils"/>
    </source>
</evidence>
<dbReference type="GO" id="GO:0003700">
    <property type="term" value="F:DNA-binding transcription factor activity"/>
    <property type="evidence" value="ECO:0007669"/>
    <property type="project" value="InterPro"/>
</dbReference>
<gene>
    <name evidence="7" type="ORF">ENN47_12210</name>
</gene>
<dbReference type="PROSITE" id="PS50937">
    <property type="entry name" value="HTH_MERR_2"/>
    <property type="match status" value="1"/>
</dbReference>
<keyword evidence="3" id="KW-0010">Activator</keyword>
<dbReference type="SUPFAM" id="SSF89082">
    <property type="entry name" value="Antibiotic binding domain of TipA-like multidrug resistance regulators"/>
    <property type="match status" value="1"/>
</dbReference>
<dbReference type="Proteomes" id="UP000886198">
    <property type="component" value="Unassembled WGS sequence"/>
</dbReference>
<dbReference type="CDD" id="cd01106">
    <property type="entry name" value="HTH_TipAL-Mta"/>
    <property type="match status" value="1"/>
</dbReference>
<dbReference type="SUPFAM" id="SSF46955">
    <property type="entry name" value="Putative DNA-binding domain"/>
    <property type="match status" value="1"/>
</dbReference>
<evidence type="ECO:0000256" key="1">
    <source>
        <dbReference type="ARBA" id="ARBA00023015"/>
    </source>
</evidence>
<dbReference type="Gene3D" id="1.10.1660.10">
    <property type="match status" value="1"/>
</dbReference>
<dbReference type="InterPro" id="IPR047057">
    <property type="entry name" value="MerR_fam"/>
</dbReference>
<keyword evidence="2" id="KW-0238">DNA-binding</keyword>
<dbReference type="Pfam" id="PF07739">
    <property type="entry name" value="TipAS"/>
    <property type="match status" value="1"/>
</dbReference>
<dbReference type="SMART" id="SM00422">
    <property type="entry name" value="HTH_MERR"/>
    <property type="match status" value="1"/>
</dbReference>
<evidence type="ECO:0000256" key="3">
    <source>
        <dbReference type="ARBA" id="ARBA00023159"/>
    </source>
</evidence>
<dbReference type="PANTHER" id="PTHR30204">
    <property type="entry name" value="REDOX-CYCLING DRUG-SENSING TRANSCRIPTIONAL ACTIVATOR SOXR"/>
    <property type="match status" value="1"/>
</dbReference>
<protein>
    <submittedName>
        <fullName evidence="7">MerR family transcriptional regulator</fullName>
    </submittedName>
</protein>
<dbReference type="GO" id="GO:0003677">
    <property type="term" value="F:DNA binding"/>
    <property type="evidence" value="ECO:0007669"/>
    <property type="project" value="UniProtKB-KW"/>
</dbReference>
<feature type="coiled-coil region" evidence="5">
    <location>
        <begin position="154"/>
        <end position="181"/>
    </location>
</feature>
<dbReference type="InterPro" id="IPR036244">
    <property type="entry name" value="TipA-like_antibiotic-bd"/>
</dbReference>
<reference evidence="7" key="1">
    <citation type="journal article" date="2020" name="mSystems">
        <title>Genome- and Community-Level Interaction Insights into Carbon Utilization and Element Cycling Functions of Hydrothermarchaeota in Hydrothermal Sediment.</title>
        <authorList>
            <person name="Zhou Z."/>
            <person name="Liu Y."/>
            <person name="Xu W."/>
            <person name="Pan J."/>
            <person name="Luo Z.H."/>
            <person name="Li M."/>
        </authorList>
    </citation>
    <scope>NUCLEOTIDE SEQUENCE [LARGE SCALE GENOMIC DNA]</scope>
    <source>
        <strain evidence="7">SpSt-1179</strain>
    </source>
</reference>
<proteinExistence type="predicted"/>
<evidence type="ECO:0000256" key="2">
    <source>
        <dbReference type="ARBA" id="ARBA00023125"/>
    </source>
</evidence>
<organism evidence="7">
    <name type="scientific">Mesotoga infera</name>
    <dbReference type="NCBI Taxonomy" id="1236046"/>
    <lineage>
        <taxon>Bacteria</taxon>
        <taxon>Thermotogati</taxon>
        <taxon>Thermotogota</taxon>
        <taxon>Thermotogae</taxon>
        <taxon>Kosmotogales</taxon>
        <taxon>Kosmotogaceae</taxon>
        <taxon>Mesotoga</taxon>
    </lineage>
</organism>
<dbReference type="InterPro" id="IPR012925">
    <property type="entry name" value="TipAS_dom"/>
</dbReference>
<dbReference type="Pfam" id="PF13411">
    <property type="entry name" value="MerR_1"/>
    <property type="match status" value="1"/>
</dbReference>
<dbReference type="InterPro" id="IPR009061">
    <property type="entry name" value="DNA-bd_dom_put_sf"/>
</dbReference>